<feature type="non-terminal residue" evidence="2">
    <location>
        <position position="1"/>
    </location>
</feature>
<evidence type="ECO:0000256" key="1">
    <source>
        <dbReference type="SAM" id="MobiDB-lite"/>
    </source>
</evidence>
<dbReference type="AlphaFoldDB" id="A0A371FV20"/>
<evidence type="ECO:0000313" key="3">
    <source>
        <dbReference type="Proteomes" id="UP000257109"/>
    </source>
</evidence>
<proteinExistence type="predicted"/>
<keyword evidence="3" id="KW-1185">Reference proteome</keyword>
<sequence>LDTSCIRVLGKYPRVILFGNVAPKANLGASRPKRSCLGQARLFSAKSSFKAQPTPEARVSTKSVEGKEPSTCIKGMQELMKWLLNLETQSYHTHLTLTLSSIPLVVHDALVRCLVDRRGVGLKSGKPESGLSLNRLYPRLSLSESSPTPSKFETESESSQSKTESAFCMHHHNKKRYQIGSVARDTSFFVSLCDKSESMPNFESSSNILHELDLEIDRTLRRLRKDISTIVSNSSSFNFVSNSDNSVFATNDSDFFEYSISDVNSDFSFDVSKSQELEPMENND</sequence>
<feature type="region of interest" description="Disordered" evidence="1">
    <location>
        <begin position="142"/>
        <end position="165"/>
    </location>
</feature>
<accession>A0A371FV20</accession>
<reference evidence="2" key="1">
    <citation type="submission" date="2018-05" db="EMBL/GenBank/DDBJ databases">
        <title>Draft genome of Mucuna pruriens seed.</title>
        <authorList>
            <person name="Nnadi N.E."/>
            <person name="Vos R."/>
            <person name="Hasami M.H."/>
            <person name="Devisetty U.K."/>
            <person name="Aguiy J.C."/>
        </authorList>
    </citation>
    <scope>NUCLEOTIDE SEQUENCE [LARGE SCALE GENOMIC DNA]</scope>
    <source>
        <strain evidence="2">JCA_2017</strain>
    </source>
</reference>
<dbReference type="Proteomes" id="UP000257109">
    <property type="component" value="Unassembled WGS sequence"/>
</dbReference>
<feature type="non-terminal residue" evidence="2">
    <location>
        <position position="284"/>
    </location>
</feature>
<evidence type="ECO:0000313" key="2">
    <source>
        <dbReference type="EMBL" id="RDX82142.1"/>
    </source>
</evidence>
<gene>
    <name evidence="2" type="ORF">CR513_37108</name>
</gene>
<dbReference type="EMBL" id="QJKJ01007721">
    <property type="protein sequence ID" value="RDX82142.1"/>
    <property type="molecule type" value="Genomic_DNA"/>
</dbReference>
<name>A0A371FV20_MUCPR</name>
<organism evidence="2 3">
    <name type="scientific">Mucuna pruriens</name>
    <name type="common">Velvet bean</name>
    <name type="synonym">Dolichos pruriens</name>
    <dbReference type="NCBI Taxonomy" id="157652"/>
    <lineage>
        <taxon>Eukaryota</taxon>
        <taxon>Viridiplantae</taxon>
        <taxon>Streptophyta</taxon>
        <taxon>Embryophyta</taxon>
        <taxon>Tracheophyta</taxon>
        <taxon>Spermatophyta</taxon>
        <taxon>Magnoliopsida</taxon>
        <taxon>eudicotyledons</taxon>
        <taxon>Gunneridae</taxon>
        <taxon>Pentapetalae</taxon>
        <taxon>rosids</taxon>
        <taxon>fabids</taxon>
        <taxon>Fabales</taxon>
        <taxon>Fabaceae</taxon>
        <taxon>Papilionoideae</taxon>
        <taxon>50 kb inversion clade</taxon>
        <taxon>NPAAA clade</taxon>
        <taxon>indigoferoid/millettioid clade</taxon>
        <taxon>Phaseoleae</taxon>
        <taxon>Mucuna</taxon>
    </lineage>
</organism>
<comment type="caution">
    <text evidence="2">The sequence shown here is derived from an EMBL/GenBank/DDBJ whole genome shotgun (WGS) entry which is preliminary data.</text>
</comment>
<protein>
    <submittedName>
        <fullName evidence="2">Uncharacterized protein</fullName>
    </submittedName>
</protein>